<evidence type="ECO:0000313" key="1">
    <source>
        <dbReference type="EMBL" id="KAJ8599825.1"/>
    </source>
</evidence>
<sequence>MAARVCGTVRSPWTHPAVKRTTVKERLDEDYPSLVSEKKSHAPPPCLFDVNCWLRRLVGTHRWCLRAVERISTKESAKPSIKCFLHLSIFRIIFGLCHAGRPTEDDGIDIRDNLLVPRDHRGNDILNELAGLPDFIVFASPPKVHHTKNRREYKRVYHNDRNLALCSVLRIVHVMLTYFLPNNVTEGPLFRHYDFEEGGVERLDGQHPLPNHRSLRPSSCGWICRVLKCSELELVKKQHMGHASAGENLELYLRDQMAWARDKYGSVEGDPLADPKSDMRLWSCEACVNEDFTNRSEPLITWPKRRRDEESIPELWYMEV</sequence>
<organism evidence="1 2">
    <name type="scientific">Chrysophaeum taylorii</name>
    <dbReference type="NCBI Taxonomy" id="2483200"/>
    <lineage>
        <taxon>Eukaryota</taxon>
        <taxon>Sar</taxon>
        <taxon>Stramenopiles</taxon>
        <taxon>Ochrophyta</taxon>
        <taxon>Pelagophyceae</taxon>
        <taxon>Pelagomonadales</taxon>
        <taxon>Pelagomonadaceae</taxon>
        <taxon>Chrysophaeum</taxon>
    </lineage>
</organism>
<keyword evidence="2" id="KW-1185">Reference proteome</keyword>
<evidence type="ECO:0000313" key="2">
    <source>
        <dbReference type="Proteomes" id="UP001230188"/>
    </source>
</evidence>
<proteinExistence type="predicted"/>
<accession>A0AAD7U7Q0</accession>
<dbReference type="AlphaFoldDB" id="A0AAD7U7Q0"/>
<reference evidence="1" key="1">
    <citation type="submission" date="2023-01" db="EMBL/GenBank/DDBJ databases">
        <title>Metagenome sequencing of chrysophaentin producing Chrysophaeum taylorii.</title>
        <authorList>
            <person name="Davison J."/>
            <person name="Bewley C."/>
        </authorList>
    </citation>
    <scope>NUCLEOTIDE SEQUENCE</scope>
    <source>
        <strain evidence="1">NIES-1699</strain>
    </source>
</reference>
<name>A0AAD7U7Q0_9STRA</name>
<gene>
    <name evidence="1" type="ORF">CTAYLR_009962</name>
</gene>
<dbReference type="EMBL" id="JAQMWT010000542">
    <property type="protein sequence ID" value="KAJ8599825.1"/>
    <property type="molecule type" value="Genomic_DNA"/>
</dbReference>
<comment type="caution">
    <text evidence="1">The sequence shown here is derived from an EMBL/GenBank/DDBJ whole genome shotgun (WGS) entry which is preliminary data.</text>
</comment>
<protein>
    <submittedName>
        <fullName evidence="1">Uncharacterized protein</fullName>
    </submittedName>
</protein>
<dbReference type="Proteomes" id="UP001230188">
    <property type="component" value="Unassembled WGS sequence"/>
</dbReference>